<feature type="region of interest" description="Disordered" evidence="1">
    <location>
        <begin position="104"/>
        <end position="129"/>
    </location>
</feature>
<keyword evidence="2" id="KW-0732">Signal</keyword>
<comment type="caution">
    <text evidence="3">The sequence shown here is derived from an EMBL/GenBank/DDBJ whole genome shotgun (WGS) entry which is preliminary data.</text>
</comment>
<dbReference type="AlphaFoldDB" id="A0A0C2GB37"/>
<feature type="signal peptide" evidence="2">
    <location>
        <begin position="1"/>
        <end position="30"/>
    </location>
</feature>
<evidence type="ECO:0000256" key="1">
    <source>
        <dbReference type="SAM" id="MobiDB-lite"/>
    </source>
</evidence>
<feature type="region of interest" description="Disordered" evidence="1">
    <location>
        <begin position="40"/>
        <end position="76"/>
    </location>
</feature>
<evidence type="ECO:0000313" key="4">
    <source>
        <dbReference type="Proteomes" id="UP000031675"/>
    </source>
</evidence>
<feature type="compositionally biased region" description="Low complexity" evidence="1">
    <location>
        <begin position="40"/>
        <end position="55"/>
    </location>
</feature>
<reference evidence="4" key="1">
    <citation type="journal article" date="2015" name="Chem. Biol.">
        <title>Structure, bioactivity, and resistance mechanism of streptomonomicin, an unusual lasso Peptide from an understudied halophilic actinomycete.</title>
        <authorList>
            <person name="Metelev M."/>
            <person name="Tietz J.I."/>
            <person name="Melby J.O."/>
            <person name="Blair P.M."/>
            <person name="Zhu L."/>
            <person name="Livnat I."/>
            <person name="Severinov K."/>
            <person name="Mitchell D.A."/>
        </authorList>
    </citation>
    <scope>NUCLEOTIDE SEQUENCE [LARGE SCALE GENOMIC DNA]</scope>
    <source>
        <strain evidence="4">YIM 90003</strain>
    </source>
</reference>
<proteinExistence type="predicted"/>
<evidence type="ECO:0000256" key="2">
    <source>
        <dbReference type="SAM" id="SignalP"/>
    </source>
</evidence>
<feature type="chain" id="PRO_5038748664" evidence="2">
    <location>
        <begin position="31"/>
        <end position="129"/>
    </location>
</feature>
<sequence>MRQSPCIWALGAAVAIGLVVAGAASTTENAAVPQDIALSSAGGATSATAAPPTGSDRAEPPGPASAPEQSPHAAPLRARVADAFAEYRPSAGIRGLTVVVAAGERTSSERHNPRRLGDPDAAGVRLGSP</sequence>
<dbReference type="Proteomes" id="UP000031675">
    <property type="component" value="Unassembled WGS sequence"/>
</dbReference>
<protein>
    <submittedName>
        <fullName evidence="3">Uncharacterized protein</fullName>
    </submittedName>
</protein>
<dbReference type="EMBL" id="JROO01000001">
    <property type="protein sequence ID" value="KII00604.1"/>
    <property type="molecule type" value="Genomic_DNA"/>
</dbReference>
<accession>A0A0C2GB37</accession>
<keyword evidence="4" id="KW-1185">Reference proteome</keyword>
<organism evidence="3 4">
    <name type="scientific">Streptomonospora alba</name>
    <dbReference type="NCBI Taxonomy" id="183763"/>
    <lineage>
        <taxon>Bacteria</taxon>
        <taxon>Bacillati</taxon>
        <taxon>Actinomycetota</taxon>
        <taxon>Actinomycetes</taxon>
        <taxon>Streptosporangiales</taxon>
        <taxon>Nocardiopsidaceae</taxon>
        <taxon>Streptomonospora</taxon>
    </lineage>
</organism>
<dbReference type="RefSeq" id="WP_040269682.1">
    <property type="nucleotide sequence ID" value="NZ_JROO01000001.1"/>
</dbReference>
<evidence type="ECO:0000313" key="3">
    <source>
        <dbReference type="EMBL" id="KII00604.1"/>
    </source>
</evidence>
<feature type="compositionally biased region" description="Basic and acidic residues" evidence="1">
    <location>
        <begin position="106"/>
        <end position="118"/>
    </location>
</feature>
<gene>
    <name evidence="3" type="ORF">LP52_00385</name>
</gene>
<name>A0A0C2GB37_9ACTN</name>